<dbReference type="PANTHER" id="PTHR33119:SF1">
    <property type="entry name" value="FE2OG DIOXYGENASE DOMAIN-CONTAINING PROTEIN"/>
    <property type="match status" value="1"/>
</dbReference>
<dbReference type="InterPro" id="IPR025340">
    <property type="entry name" value="DUF4246"/>
</dbReference>
<protein>
    <recommendedName>
        <fullName evidence="6">Heterokaryon incompatibility domain-containing protein</fullName>
    </recommendedName>
</protein>
<evidence type="ECO:0000259" key="2">
    <source>
        <dbReference type="Pfam" id="PF06985"/>
    </source>
</evidence>
<evidence type="ECO:0000256" key="1">
    <source>
        <dbReference type="SAM" id="MobiDB-lite"/>
    </source>
</evidence>
<dbReference type="PANTHER" id="PTHR33119">
    <property type="entry name" value="IFI3P"/>
    <property type="match status" value="1"/>
</dbReference>
<evidence type="ECO:0000313" key="5">
    <source>
        <dbReference type="Proteomes" id="UP000737391"/>
    </source>
</evidence>
<comment type="caution">
    <text evidence="4">The sequence shown here is derived from an EMBL/GenBank/DDBJ whole genome shotgun (WGS) entry which is preliminary data.</text>
</comment>
<dbReference type="EMBL" id="LUFC02001205">
    <property type="protein sequence ID" value="KAF4481607.1"/>
    <property type="molecule type" value="Genomic_DNA"/>
</dbReference>
<evidence type="ECO:0000259" key="3">
    <source>
        <dbReference type="Pfam" id="PF14033"/>
    </source>
</evidence>
<feature type="region of interest" description="Disordered" evidence="1">
    <location>
        <begin position="435"/>
        <end position="459"/>
    </location>
</feature>
<proteinExistence type="predicted"/>
<feature type="domain" description="DUF4246" evidence="3">
    <location>
        <begin position="176"/>
        <end position="665"/>
    </location>
</feature>
<dbReference type="Pfam" id="PF14033">
    <property type="entry name" value="DUF4246"/>
    <property type="match status" value="1"/>
</dbReference>
<dbReference type="AlphaFoldDB" id="A0A9P5AYT3"/>
<dbReference type="Proteomes" id="UP000737391">
    <property type="component" value="Unassembled WGS sequence"/>
</dbReference>
<feature type="compositionally biased region" description="Acidic residues" evidence="1">
    <location>
        <begin position="443"/>
        <end position="453"/>
    </location>
</feature>
<feature type="region of interest" description="Disordered" evidence="1">
    <location>
        <begin position="391"/>
        <end position="416"/>
    </location>
</feature>
<sequence length="836" mass="95563">MLMPSSDIAQEKLLYDNDVVRNLTEEQWKAFGQWVGANDPTPLEAKHWITKENDLDLDLNVFSLQTLALLIKHAKSSYCGQSSKILGQSYTEDDLLVRKPGFGLPLDHMPDKKDRFPTLFPDEIDDGWNAVMNCLIERDGGRSSTITKLQQNGKWKKEALAMDWKSYLKYADFTSAMADACIQELRIKADLYEKTGLIPVHDYSVAVLKSDTIMTAELAKSLQEAIKVLEDIAPEQQDWHPGSDGKVLDIGHPSLWPLTYGPSRILLDRVIGLKNTFTAEGQAVMIRTPTVDGFRGQSFGEFSQRFQWLLCDVILDPVTGTVEIASYINNLHPQEHAHLYPTIESFIKKSLPAWDILYRWQDDFAVQRLQTEEAILDCPAEENVNCGCRPWDRPLGQNETPRHPYEPGGEEYEEDSRWSLSVIDEVSDTFEFCEGSRDKNLSDQDDSDQDDSDPEHGYFEGSQWRKLDEAWFKSTHRVNVSDADPNAADYVKITPGNVKTTGFFKDKKQILVIVKLANIQLTPESASYDDGSWHTEGQLNEHIVSTALYYYDSENITHCTLSFRTNTEDLSDEISYNQYEHGPICQTFAIERDGNRQQDIGSVHTKARRAIFFPNLMQHRVSPFKLVDRTKPGHRKILALFLVDPAIPIIRTSNVPPQQKNWWDQYHLHNGECLPDSFNDKVSVAEWPMGLEEAKVLRLQLMDERTSIQEQEYSGLFQQLDRMSLWGSSATQNKPSIIVEGKRTTVTPNLLQALLDLGENGKSRTVWADAVCINQEDNSEKDSQVLLMTEVYKQASKVLIHLCKENDSFTLLLWYFNRNRESRDQENVYLELRLSV</sequence>
<keyword evidence="5" id="KW-1185">Reference proteome</keyword>
<dbReference type="InterPro" id="IPR010730">
    <property type="entry name" value="HET"/>
</dbReference>
<organism evidence="4 5">
    <name type="scientific">Fusarium agapanthi</name>
    <dbReference type="NCBI Taxonomy" id="1803897"/>
    <lineage>
        <taxon>Eukaryota</taxon>
        <taxon>Fungi</taxon>
        <taxon>Dikarya</taxon>
        <taxon>Ascomycota</taxon>
        <taxon>Pezizomycotina</taxon>
        <taxon>Sordariomycetes</taxon>
        <taxon>Hypocreomycetidae</taxon>
        <taxon>Hypocreales</taxon>
        <taxon>Nectriaceae</taxon>
        <taxon>Fusarium</taxon>
        <taxon>Fusarium fujikuroi species complex</taxon>
    </lineage>
</organism>
<evidence type="ECO:0008006" key="6">
    <source>
        <dbReference type="Google" id="ProtNLM"/>
    </source>
</evidence>
<evidence type="ECO:0000313" key="4">
    <source>
        <dbReference type="EMBL" id="KAF4481607.1"/>
    </source>
</evidence>
<feature type="domain" description="Heterokaryon incompatibility" evidence="2">
    <location>
        <begin position="726"/>
        <end position="822"/>
    </location>
</feature>
<gene>
    <name evidence="4" type="ORF">FAGAP_12028</name>
</gene>
<accession>A0A9P5AYT3</accession>
<name>A0A9P5AYT3_9HYPO</name>
<dbReference type="Pfam" id="PF06985">
    <property type="entry name" value="HET"/>
    <property type="match status" value="1"/>
</dbReference>
<reference evidence="4" key="1">
    <citation type="submission" date="2020-01" db="EMBL/GenBank/DDBJ databases">
        <title>Identification and distribution of gene clusters putatively required for synthesis of sphingolipid metabolism inhibitors in phylogenetically diverse species of the filamentous fungus Fusarium.</title>
        <authorList>
            <person name="Kim H.-S."/>
            <person name="Busman M."/>
            <person name="Brown D.W."/>
            <person name="Divon H."/>
            <person name="Uhlig S."/>
            <person name="Proctor R.H."/>
        </authorList>
    </citation>
    <scope>NUCLEOTIDE SEQUENCE</scope>
    <source>
        <strain evidence="4">NRRL 31653</strain>
    </source>
</reference>
<dbReference type="OrthoDB" id="415532at2759"/>
<dbReference type="InterPro" id="IPR049192">
    <property type="entry name" value="DUF4246_C"/>
</dbReference>